<dbReference type="Gene3D" id="3.90.1150.10">
    <property type="entry name" value="Aspartate Aminotransferase, domain 1"/>
    <property type="match status" value="1"/>
</dbReference>
<dbReference type="PIRSF" id="PIRSF001434">
    <property type="entry name" value="CGS"/>
    <property type="match status" value="1"/>
</dbReference>
<dbReference type="InterPro" id="IPR054542">
    <property type="entry name" value="Cys_met_metab_PP"/>
</dbReference>
<evidence type="ECO:0000313" key="10">
    <source>
        <dbReference type="EMBL" id="AQP48060.1"/>
    </source>
</evidence>
<dbReference type="GO" id="GO:0005737">
    <property type="term" value="C:cytoplasm"/>
    <property type="evidence" value="ECO:0007669"/>
    <property type="project" value="TreeGrafter"/>
</dbReference>
<keyword evidence="10" id="KW-0456">Lyase</keyword>
<evidence type="ECO:0000313" key="11">
    <source>
        <dbReference type="Proteomes" id="UP000188145"/>
    </source>
</evidence>
<dbReference type="Pfam" id="PF01053">
    <property type="entry name" value="Cys_Met_Meta_PP"/>
    <property type="match status" value="1"/>
</dbReference>
<dbReference type="InterPro" id="IPR015422">
    <property type="entry name" value="PyrdxlP-dep_Trfase_small"/>
</dbReference>
<evidence type="ECO:0000256" key="2">
    <source>
        <dbReference type="ARBA" id="ARBA00009077"/>
    </source>
</evidence>
<dbReference type="NCBIfam" id="TIGR02080">
    <property type="entry name" value="O_succ_thio_ly"/>
    <property type="match status" value="1"/>
</dbReference>
<evidence type="ECO:0000256" key="5">
    <source>
        <dbReference type="ARBA" id="ARBA00047199"/>
    </source>
</evidence>
<dbReference type="OrthoDB" id="9780685at2"/>
<evidence type="ECO:0000256" key="8">
    <source>
        <dbReference type="PIRSR" id="PIRSR001434-2"/>
    </source>
</evidence>
<dbReference type="PANTHER" id="PTHR11808">
    <property type="entry name" value="TRANS-SULFURATION ENZYME FAMILY MEMBER"/>
    <property type="match status" value="1"/>
</dbReference>
<evidence type="ECO:0000256" key="9">
    <source>
        <dbReference type="RuleBase" id="RU362118"/>
    </source>
</evidence>
<dbReference type="FunFam" id="3.40.640.10:FF:000046">
    <property type="entry name" value="Cystathionine gamma-lyase"/>
    <property type="match status" value="1"/>
</dbReference>
<dbReference type="GO" id="GO:0019346">
    <property type="term" value="P:transsulfuration"/>
    <property type="evidence" value="ECO:0007669"/>
    <property type="project" value="InterPro"/>
</dbReference>
<comment type="catalytic activity">
    <reaction evidence="6">
        <text>L-homocysteine + H2O = 2-oxobutanoate + hydrogen sulfide + NH4(+) + H(+)</text>
        <dbReference type="Rhea" id="RHEA:14501"/>
        <dbReference type="ChEBI" id="CHEBI:15377"/>
        <dbReference type="ChEBI" id="CHEBI:15378"/>
        <dbReference type="ChEBI" id="CHEBI:16763"/>
        <dbReference type="ChEBI" id="CHEBI:28938"/>
        <dbReference type="ChEBI" id="CHEBI:29919"/>
        <dbReference type="ChEBI" id="CHEBI:58199"/>
        <dbReference type="EC" id="4.4.1.2"/>
    </reaction>
    <physiologicalReaction direction="left-to-right" evidence="6">
        <dbReference type="Rhea" id="RHEA:14502"/>
    </physiologicalReaction>
</comment>
<dbReference type="GO" id="GO:0018826">
    <property type="term" value="F:methionine gamma-lyase activity"/>
    <property type="evidence" value="ECO:0007669"/>
    <property type="project" value="UniProtKB-EC"/>
</dbReference>
<evidence type="ECO:0000256" key="3">
    <source>
        <dbReference type="ARBA" id="ARBA00022898"/>
    </source>
</evidence>
<comment type="similarity">
    <text evidence="2 9">Belongs to the trans-sulfuration enzymes family.</text>
</comment>
<dbReference type="EC" id="4.4.1.2" evidence="4"/>
<dbReference type="InterPro" id="IPR011821">
    <property type="entry name" value="O_succ_thio_ly"/>
</dbReference>
<organism evidence="10 11">
    <name type="scientific">Tessaracoccus aquimaris</name>
    <dbReference type="NCBI Taxonomy" id="1332264"/>
    <lineage>
        <taxon>Bacteria</taxon>
        <taxon>Bacillati</taxon>
        <taxon>Actinomycetota</taxon>
        <taxon>Actinomycetes</taxon>
        <taxon>Propionibacteriales</taxon>
        <taxon>Propionibacteriaceae</taxon>
        <taxon>Tessaracoccus</taxon>
    </lineage>
</organism>
<dbReference type="SUPFAM" id="SSF53383">
    <property type="entry name" value="PLP-dependent transferases"/>
    <property type="match status" value="1"/>
</dbReference>
<dbReference type="GO" id="GO:0019343">
    <property type="term" value="P:cysteine biosynthetic process via cystathionine"/>
    <property type="evidence" value="ECO:0007669"/>
    <property type="project" value="TreeGrafter"/>
</dbReference>
<dbReference type="AlphaFoldDB" id="A0A1Q2CPU9"/>
<dbReference type="PROSITE" id="PS00868">
    <property type="entry name" value="CYS_MET_METAB_PP"/>
    <property type="match status" value="1"/>
</dbReference>
<comment type="cofactor">
    <cofactor evidence="1 9">
        <name>pyridoxal 5'-phosphate</name>
        <dbReference type="ChEBI" id="CHEBI:597326"/>
    </cofactor>
</comment>
<evidence type="ECO:0000256" key="7">
    <source>
        <dbReference type="ARBA" id="ARBA00052699"/>
    </source>
</evidence>
<dbReference type="InterPro" id="IPR015421">
    <property type="entry name" value="PyrdxlP-dep_Trfase_major"/>
</dbReference>
<sequence length="389" mass="41114">MAELGRWTQGMRTGLGEDPTHGAVVPPIYLSTNYTFEGIGEPRAYDYSRSANPTRDHLNDAIAVLEGGAGATAVSTGLAAITLVAEAFVPSGRRVVVQHDAYGGTWRLFTFLAEQGRLEVDFVDFNDDEALGAALALSPALVWIETPSNPLLRITDIRKVADAAHAVGAMVAADNTFLSPLYQRPLEHGADIVVHSTTKFINGHSDVVGGVAVAAEQDVHDRLRLWANALGLTGSAFDAYLTLRGLRTLDARMRVHTSNTEALVDLLRDHPAVAALYYPGLPGHPGNDVARRQQTGMGSLLALELHGGRPAAEAFLDGLQIFHLAESLGGVESLICHPASMTHAGMTPEARATAGIGDGLLRLSVGVESADDLVAVVGEALERAARSQG</sequence>
<accession>A0A1Q2CPU9</accession>
<dbReference type="GO" id="GO:0047982">
    <property type="term" value="F:homocysteine desulfhydrase activity"/>
    <property type="evidence" value="ECO:0007669"/>
    <property type="project" value="UniProtKB-EC"/>
</dbReference>
<dbReference type="GO" id="GO:0030170">
    <property type="term" value="F:pyridoxal phosphate binding"/>
    <property type="evidence" value="ECO:0007669"/>
    <property type="project" value="InterPro"/>
</dbReference>
<dbReference type="Proteomes" id="UP000188145">
    <property type="component" value="Chromosome"/>
</dbReference>
<dbReference type="RefSeq" id="WP_077686392.1">
    <property type="nucleotide sequence ID" value="NZ_CP019606.1"/>
</dbReference>
<evidence type="ECO:0000256" key="4">
    <source>
        <dbReference type="ARBA" id="ARBA00047175"/>
    </source>
</evidence>
<evidence type="ECO:0000256" key="6">
    <source>
        <dbReference type="ARBA" id="ARBA00048780"/>
    </source>
</evidence>
<dbReference type="STRING" id="1332264.BW730_11745"/>
<keyword evidence="3 8" id="KW-0663">Pyridoxal phosphate</keyword>
<feature type="modified residue" description="N6-(pyridoxal phosphate)lysine" evidence="8">
    <location>
        <position position="199"/>
    </location>
</feature>
<evidence type="ECO:0000256" key="1">
    <source>
        <dbReference type="ARBA" id="ARBA00001933"/>
    </source>
</evidence>
<dbReference type="Gene3D" id="3.40.640.10">
    <property type="entry name" value="Type I PLP-dependent aspartate aminotransferase-like (Major domain)"/>
    <property type="match status" value="1"/>
</dbReference>
<protein>
    <recommendedName>
        <fullName evidence="4">homocysteine desulfhydrase</fullName>
        <ecNumber evidence="4">4.4.1.2</ecNumber>
    </recommendedName>
    <alternativeName>
        <fullName evidence="5">Homocysteine desulfhydrase</fullName>
    </alternativeName>
</protein>
<comment type="catalytic activity">
    <reaction evidence="7">
        <text>L-methionine + H2O = methanethiol + 2-oxobutanoate + NH4(+)</text>
        <dbReference type="Rhea" id="RHEA:23800"/>
        <dbReference type="ChEBI" id="CHEBI:15377"/>
        <dbReference type="ChEBI" id="CHEBI:16007"/>
        <dbReference type="ChEBI" id="CHEBI:16763"/>
        <dbReference type="ChEBI" id="CHEBI:28938"/>
        <dbReference type="ChEBI" id="CHEBI:57844"/>
        <dbReference type="EC" id="4.4.1.11"/>
    </reaction>
    <physiologicalReaction direction="left-to-right" evidence="7">
        <dbReference type="Rhea" id="RHEA:23801"/>
    </physiologicalReaction>
</comment>
<dbReference type="KEGG" id="tes:BW730_11745"/>
<dbReference type="CDD" id="cd00614">
    <property type="entry name" value="CGS_like"/>
    <property type="match status" value="1"/>
</dbReference>
<dbReference type="PANTHER" id="PTHR11808:SF75">
    <property type="entry name" value="CYSTATHIONINE GAMMA-SYNTHASE"/>
    <property type="match status" value="1"/>
</dbReference>
<dbReference type="GO" id="GO:0004123">
    <property type="term" value="F:cystathionine gamma-lyase activity"/>
    <property type="evidence" value="ECO:0007669"/>
    <property type="project" value="TreeGrafter"/>
</dbReference>
<dbReference type="EMBL" id="CP019606">
    <property type="protein sequence ID" value="AQP48060.1"/>
    <property type="molecule type" value="Genomic_DNA"/>
</dbReference>
<proteinExistence type="inferred from homology"/>
<gene>
    <name evidence="10" type="ORF">BW730_11745</name>
</gene>
<dbReference type="InterPro" id="IPR015424">
    <property type="entry name" value="PyrdxlP-dep_Trfase"/>
</dbReference>
<dbReference type="InterPro" id="IPR000277">
    <property type="entry name" value="Cys/Met-Metab_PyrdxlP-dep_enz"/>
</dbReference>
<dbReference type="GO" id="GO:0003962">
    <property type="term" value="F:cystathionine gamma-synthase activity"/>
    <property type="evidence" value="ECO:0007669"/>
    <property type="project" value="TreeGrafter"/>
</dbReference>
<keyword evidence="11" id="KW-1185">Reference proteome</keyword>
<reference evidence="11" key="1">
    <citation type="submission" date="2017-02" db="EMBL/GenBank/DDBJ databases">
        <title>Tessaracoccus aquaemaris sp. nov., isolated from the intestine of a Korean rockfish, Sebastes schlegelii, in a marine aquaculture pond.</title>
        <authorList>
            <person name="Tak E.J."/>
            <person name="Bae J.-W."/>
        </authorList>
    </citation>
    <scope>NUCLEOTIDE SEQUENCE [LARGE SCALE GENOMIC DNA]</scope>
    <source>
        <strain evidence="11">NSG39</strain>
    </source>
</reference>
<name>A0A1Q2CPU9_9ACTN</name>